<dbReference type="Proteomes" id="UP000315891">
    <property type="component" value="Chromosome"/>
</dbReference>
<gene>
    <name evidence="2" type="ORF">FNZ56_10415</name>
</gene>
<accession>A0A516V6U8</accession>
<dbReference type="InterPro" id="IPR044922">
    <property type="entry name" value="DUF2063_N_sf"/>
</dbReference>
<dbReference type="EMBL" id="CP041742">
    <property type="protein sequence ID" value="QDQ74266.1"/>
    <property type="molecule type" value="Genomic_DNA"/>
</dbReference>
<proteinExistence type="predicted"/>
<dbReference type="Pfam" id="PF09836">
    <property type="entry name" value="DUF2063"/>
    <property type="match status" value="1"/>
</dbReference>
<feature type="domain" description="Putative DNA-binding" evidence="1">
    <location>
        <begin position="10"/>
        <end position="95"/>
    </location>
</feature>
<dbReference type="RefSeq" id="WP_143879775.1">
    <property type="nucleotide sequence ID" value="NZ_BAABLZ010000001.1"/>
</dbReference>
<evidence type="ECO:0000313" key="3">
    <source>
        <dbReference type="Proteomes" id="UP000315891"/>
    </source>
</evidence>
<reference evidence="2 3" key="1">
    <citation type="submission" date="2019-07" db="EMBL/GenBank/DDBJ databases">
        <title>Lysobacter weifangensis sp. nov., isolated from bensulfuron-methyl contaminated farmland soil.</title>
        <authorList>
            <person name="Zhao H."/>
        </authorList>
    </citation>
    <scope>NUCLEOTIDE SEQUENCE [LARGE SCALE GENOMIC DNA]</scope>
    <source>
        <strain evidence="2 3">CC-Bw-6</strain>
    </source>
</reference>
<evidence type="ECO:0000313" key="2">
    <source>
        <dbReference type="EMBL" id="QDQ74266.1"/>
    </source>
</evidence>
<keyword evidence="3" id="KW-1185">Reference proteome</keyword>
<evidence type="ECO:0000259" key="1">
    <source>
        <dbReference type="Pfam" id="PF09836"/>
    </source>
</evidence>
<protein>
    <submittedName>
        <fullName evidence="2">DUF2063 domain-containing protein</fullName>
    </submittedName>
</protein>
<sequence length="242" mass="26790">MNMLAAALDDLQDRILHDDAAIFPRVRGADAAHRLRIYADAWRLRLVEVLGNDFPATRDALGEDAFAGFAERYLQAHPSTQPSVRHLGAAFADWLEAQADAPPGLHELARFEWLQAGAFDTVDAPTLDFDDIAALVPEAWPGLRLRLHPCVRLLDTARLAIRDGEPVLSASDDPARWLLWRDADGDVRWRQLDDDEADALQALHTNATFGELCERLSALRAASLLKRWLADGLLAADSIDSD</sequence>
<dbReference type="OrthoDB" id="343356at2"/>
<dbReference type="Gene3D" id="1.10.150.690">
    <property type="entry name" value="DUF2063"/>
    <property type="match status" value="1"/>
</dbReference>
<name>A0A516V6U8_9GAMM</name>
<dbReference type="AlphaFoldDB" id="A0A516V6U8"/>
<organism evidence="2 3">
    <name type="scientific">Pseudoluteimonas lycopersici</name>
    <dbReference type="NCBI Taxonomy" id="1324796"/>
    <lineage>
        <taxon>Bacteria</taxon>
        <taxon>Pseudomonadati</taxon>
        <taxon>Pseudomonadota</taxon>
        <taxon>Gammaproteobacteria</taxon>
        <taxon>Lysobacterales</taxon>
        <taxon>Lysobacteraceae</taxon>
        <taxon>Pseudoluteimonas</taxon>
    </lineage>
</organism>
<dbReference type="InterPro" id="IPR018640">
    <property type="entry name" value="DUF2063"/>
</dbReference>